<accession>A0A0G1KDF7</accession>
<dbReference type="Gene3D" id="2.30.110.10">
    <property type="entry name" value="Electron Transport, Fmn-binding Protein, Chain A"/>
    <property type="match status" value="1"/>
</dbReference>
<dbReference type="EMBL" id="LCJR01000015">
    <property type="protein sequence ID" value="KKT81766.1"/>
    <property type="molecule type" value="Genomic_DNA"/>
</dbReference>
<sequence length="139" mass="16399">MLKVLDFLKLNRLMAIGTSDGRRLWGATVFFAYDRNLNLIFYSKKDTVHCRNIEKNKNVSVVINHAWKGPGGYIRGLQISGKAGRVSQEDSKRFYRLYKARFKWADEFAGDHFLYAVKPDQVWYIDEKLFGHFYRIRII</sequence>
<protein>
    <recommendedName>
        <fullName evidence="1">Pyridoxamine 5'-phosphate oxidase N-terminal domain-containing protein</fullName>
    </recommendedName>
</protein>
<evidence type="ECO:0000313" key="2">
    <source>
        <dbReference type="EMBL" id="KKT81766.1"/>
    </source>
</evidence>
<evidence type="ECO:0000259" key="1">
    <source>
        <dbReference type="Pfam" id="PF01243"/>
    </source>
</evidence>
<name>A0A0G1KDF7_9BACT</name>
<dbReference type="SUPFAM" id="SSF50475">
    <property type="entry name" value="FMN-binding split barrel"/>
    <property type="match status" value="1"/>
</dbReference>
<proteinExistence type="predicted"/>
<comment type="caution">
    <text evidence="2">The sequence shown here is derived from an EMBL/GenBank/DDBJ whole genome shotgun (WGS) entry which is preliminary data.</text>
</comment>
<dbReference type="InterPro" id="IPR011576">
    <property type="entry name" value="Pyridox_Oxase_N"/>
</dbReference>
<feature type="domain" description="Pyridoxamine 5'-phosphate oxidase N-terminal" evidence="1">
    <location>
        <begin position="4"/>
        <end position="124"/>
    </location>
</feature>
<reference evidence="2 3" key="1">
    <citation type="journal article" date="2015" name="Nature">
        <title>rRNA introns, odd ribosomes, and small enigmatic genomes across a large radiation of phyla.</title>
        <authorList>
            <person name="Brown C.T."/>
            <person name="Hug L.A."/>
            <person name="Thomas B.C."/>
            <person name="Sharon I."/>
            <person name="Castelle C.J."/>
            <person name="Singh A."/>
            <person name="Wilkins M.J."/>
            <person name="Williams K.H."/>
            <person name="Banfield J.F."/>
        </authorList>
    </citation>
    <scope>NUCLEOTIDE SEQUENCE [LARGE SCALE GENOMIC DNA]</scope>
</reference>
<dbReference type="InterPro" id="IPR012349">
    <property type="entry name" value="Split_barrel_FMN-bd"/>
</dbReference>
<dbReference type="Pfam" id="PF01243">
    <property type="entry name" value="PNPOx_N"/>
    <property type="match status" value="1"/>
</dbReference>
<dbReference type="Proteomes" id="UP000034032">
    <property type="component" value="Unassembled WGS sequence"/>
</dbReference>
<organism evidence="2 3">
    <name type="scientific">Candidatus Yanofskybacteria bacterium GW2011_GWA2_44_9</name>
    <dbReference type="NCBI Taxonomy" id="1619025"/>
    <lineage>
        <taxon>Bacteria</taxon>
        <taxon>Candidatus Yanofskyibacteriota</taxon>
    </lineage>
</organism>
<gene>
    <name evidence="2" type="ORF">UW79_C0015G0005</name>
</gene>
<dbReference type="AlphaFoldDB" id="A0A0G1KDF7"/>
<evidence type="ECO:0000313" key="3">
    <source>
        <dbReference type="Proteomes" id="UP000034032"/>
    </source>
</evidence>